<reference evidence="1" key="1">
    <citation type="submission" date="2015-07" db="EMBL/GenBank/DDBJ databases">
        <title>Transcriptome Assembly of Anthurium amnicola.</title>
        <authorList>
            <person name="Suzuki J."/>
        </authorList>
    </citation>
    <scope>NUCLEOTIDE SEQUENCE</scope>
</reference>
<gene>
    <name evidence="1" type="primary">nhaA_8</name>
    <name evidence="1" type="ORF">g.145747</name>
</gene>
<dbReference type="AlphaFoldDB" id="A0A1D1Y4Z6"/>
<protein>
    <submittedName>
        <fullName evidence="1">Na(+)/H(+) antiporter nhaA</fullName>
    </submittedName>
</protein>
<accession>A0A1D1Y4Z6</accession>
<name>A0A1D1Y4Z6_9ARAE</name>
<feature type="non-terminal residue" evidence="1">
    <location>
        <position position="1"/>
    </location>
</feature>
<proteinExistence type="predicted"/>
<dbReference type="EMBL" id="GDJX01018278">
    <property type="protein sequence ID" value="JAT49658.1"/>
    <property type="molecule type" value="Transcribed_RNA"/>
</dbReference>
<sequence>GYNIIISGKHKKIYRGWKLPLVVDANFKIGSLKYILANLDQIIESNVKHYTGSLKADSDSEAGSVGSENRSEAEVVFGYLKRGKKGREKKKVPLSEFNQ</sequence>
<evidence type="ECO:0000313" key="1">
    <source>
        <dbReference type="EMBL" id="JAT49658.1"/>
    </source>
</evidence>
<organism evidence="1">
    <name type="scientific">Anthurium amnicola</name>
    <dbReference type="NCBI Taxonomy" id="1678845"/>
    <lineage>
        <taxon>Eukaryota</taxon>
        <taxon>Viridiplantae</taxon>
        <taxon>Streptophyta</taxon>
        <taxon>Embryophyta</taxon>
        <taxon>Tracheophyta</taxon>
        <taxon>Spermatophyta</taxon>
        <taxon>Magnoliopsida</taxon>
        <taxon>Liliopsida</taxon>
        <taxon>Araceae</taxon>
        <taxon>Pothoideae</taxon>
        <taxon>Potheae</taxon>
        <taxon>Anthurium</taxon>
    </lineage>
</organism>